<organism evidence="5 6">
    <name type="scientific">Halomarina rubra</name>
    <dbReference type="NCBI Taxonomy" id="2071873"/>
    <lineage>
        <taxon>Archaea</taxon>
        <taxon>Methanobacteriati</taxon>
        <taxon>Methanobacteriota</taxon>
        <taxon>Stenosarchaea group</taxon>
        <taxon>Halobacteria</taxon>
        <taxon>Halobacteriales</taxon>
        <taxon>Natronomonadaceae</taxon>
        <taxon>Halomarina</taxon>
    </lineage>
</organism>
<keyword evidence="2" id="KW-0479">Metal-binding</keyword>
<keyword evidence="1" id="KW-0645">Protease</keyword>
<keyword evidence="3" id="KW-0378">Hydrolase</keyword>
<dbReference type="AlphaFoldDB" id="A0ABD6AX17"/>
<protein>
    <submittedName>
        <fullName evidence="5">M20/M25/M40 family metallo-hydrolase</fullName>
    </submittedName>
</protein>
<accession>A0ABD6AX17</accession>
<dbReference type="Pfam" id="PF07687">
    <property type="entry name" value="M20_dimer"/>
    <property type="match status" value="1"/>
</dbReference>
<dbReference type="PANTHER" id="PTHR43270">
    <property type="entry name" value="BETA-ALA-HIS DIPEPTIDASE"/>
    <property type="match status" value="1"/>
</dbReference>
<dbReference type="SUPFAM" id="SSF53187">
    <property type="entry name" value="Zn-dependent exopeptidases"/>
    <property type="match status" value="1"/>
</dbReference>
<dbReference type="GO" id="GO:0008233">
    <property type="term" value="F:peptidase activity"/>
    <property type="evidence" value="ECO:0007669"/>
    <property type="project" value="UniProtKB-KW"/>
</dbReference>
<dbReference type="RefSeq" id="WP_250874316.1">
    <property type="nucleotide sequence ID" value="NZ_JALXFV010000007.1"/>
</dbReference>
<gene>
    <name evidence="5" type="ORF">ACFSBT_13775</name>
</gene>
<proteinExistence type="predicted"/>
<dbReference type="InterPro" id="IPR002933">
    <property type="entry name" value="Peptidase_M20"/>
</dbReference>
<dbReference type="EMBL" id="JBHUDC010000007">
    <property type="protein sequence ID" value="MFD1514346.1"/>
    <property type="molecule type" value="Genomic_DNA"/>
</dbReference>
<evidence type="ECO:0000256" key="2">
    <source>
        <dbReference type="ARBA" id="ARBA00022723"/>
    </source>
</evidence>
<evidence type="ECO:0000313" key="5">
    <source>
        <dbReference type="EMBL" id="MFD1514346.1"/>
    </source>
</evidence>
<dbReference type="Proteomes" id="UP001597187">
    <property type="component" value="Unassembled WGS sequence"/>
</dbReference>
<dbReference type="InterPro" id="IPR011650">
    <property type="entry name" value="Peptidase_M20_dimer"/>
</dbReference>
<dbReference type="GO" id="GO:0046872">
    <property type="term" value="F:metal ion binding"/>
    <property type="evidence" value="ECO:0007669"/>
    <property type="project" value="UniProtKB-KW"/>
</dbReference>
<comment type="caution">
    <text evidence="5">The sequence shown here is derived from an EMBL/GenBank/DDBJ whole genome shotgun (WGS) entry which is preliminary data.</text>
</comment>
<sequence>MSDADLGSNERVAAVDAFVAERFDDALADLETLLRQPSISATGEGVDDCTALAERLCLEYGFDETETVETAGQPSVIAHAYADVADDTDVPTVLVYGHYDVQPVDPDAWSSPPFEPTRRPGPDGRERIYARGAGDNKGQWFAHLCAVEGWRETGGLPVNVTLLLEGEEESGSPNLDWVVETHADALAADLAYVADGPVDASGRPHVLMGARGMVYAQIDARGPNRDLHSGNYGGPVPNPAWELVRLLSSMKDDEGRVTIDGYYDDVRPVGERDREALAAMPFDAAAVMDDLDIDAFAVAPGESYLETLLYYPTLNVAGLTSGYGGEGTKTIVPSTAQAKVDMRLVADQDPDDVYEQFVDHVERHQSGTVRLDVSSLGQMHPQRTSLDHPVREPILRAVADAWGVDPILKPTLGGSLPTAAFDRYLDVPCVVVPYANSDENNHSPDENLAIDCFRNGVRTTTRLFETLRTAPLD</sequence>
<name>A0ABD6AX17_9EURY</name>
<reference evidence="5 6" key="1">
    <citation type="journal article" date="2019" name="Int. J. Syst. Evol. Microbiol.">
        <title>The Global Catalogue of Microorganisms (GCM) 10K type strain sequencing project: providing services to taxonomists for standard genome sequencing and annotation.</title>
        <authorList>
            <consortium name="The Broad Institute Genomics Platform"/>
            <consortium name="The Broad Institute Genome Sequencing Center for Infectious Disease"/>
            <person name="Wu L."/>
            <person name="Ma J."/>
        </authorList>
    </citation>
    <scope>NUCLEOTIDE SEQUENCE [LARGE SCALE GENOMIC DNA]</scope>
    <source>
        <strain evidence="5 6">CGMCC 1.12563</strain>
    </source>
</reference>
<dbReference type="Gene3D" id="3.30.70.360">
    <property type="match status" value="1"/>
</dbReference>
<dbReference type="InterPro" id="IPR051458">
    <property type="entry name" value="Cyt/Met_Dipeptidase"/>
</dbReference>
<evidence type="ECO:0000259" key="4">
    <source>
        <dbReference type="Pfam" id="PF07687"/>
    </source>
</evidence>
<dbReference type="GO" id="GO:0006508">
    <property type="term" value="P:proteolysis"/>
    <property type="evidence" value="ECO:0007669"/>
    <property type="project" value="UniProtKB-KW"/>
</dbReference>
<keyword evidence="6" id="KW-1185">Reference proteome</keyword>
<dbReference type="Gene3D" id="3.40.630.10">
    <property type="entry name" value="Zn peptidases"/>
    <property type="match status" value="1"/>
</dbReference>
<dbReference type="NCBIfam" id="NF006579">
    <property type="entry name" value="PRK09104.1"/>
    <property type="match status" value="1"/>
</dbReference>
<dbReference type="Pfam" id="PF01546">
    <property type="entry name" value="Peptidase_M20"/>
    <property type="match status" value="1"/>
</dbReference>
<feature type="domain" description="Peptidase M20 dimerisation" evidence="4">
    <location>
        <begin position="209"/>
        <end position="366"/>
    </location>
</feature>
<evidence type="ECO:0000313" key="6">
    <source>
        <dbReference type="Proteomes" id="UP001597187"/>
    </source>
</evidence>
<dbReference type="PANTHER" id="PTHR43270:SF8">
    <property type="entry name" value="DI- AND TRIPEPTIDASE DUG2-RELATED"/>
    <property type="match status" value="1"/>
</dbReference>
<evidence type="ECO:0000256" key="3">
    <source>
        <dbReference type="ARBA" id="ARBA00022801"/>
    </source>
</evidence>
<evidence type="ECO:0000256" key="1">
    <source>
        <dbReference type="ARBA" id="ARBA00022670"/>
    </source>
</evidence>